<feature type="domain" description="Core-binding (CB)" evidence="8">
    <location>
        <begin position="11"/>
        <end position="93"/>
    </location>
</feature>
<dbReference type="InterPro" id="IPR004107">
    <property type="entry name" value="Integrase_SAM-like_N"/>
</dbReference>
<evidence type="ECO:0000256" key="4">
    <source>
        <dbReference type="ARBA" id="ARBA00023125"/>
    </source>
</evidence>
<dbReference type="PANTHER" id="PTHR30349:SF64">
    <property type="entry name" value="PROPHAGE INTEGRASE INTD-RELATED"/>
    <property type="match status" value="1"/>
</dbReference>
<keyword evidence="5" id="KW-0233">DNA recombination</keyword>
<proteinExistence type="inferred from homology"/>
<dbReference type="GO" id="GO:0015074">
    <property type="term" value="P:DNA integration"/>
    <property type="evidence" value="ECO:0007669"/>
    <property type="project" value="UniProtKB-KW"/>
</dbReference>
<evidence type="ECO:0000313" key="9">
    <source>
        <dbReference type="EMBL" id="RHD04018.1"/>
    </source>
</evidence>
<dbReference type="Pfam" id="PF00589">
    <property type="entry name" value="Phage_integrase"/>
    <property type="match status" value="1"/>
</dbReference>
<dbReference type="SUPFAM" id="SSF56349">
    <property type="entry name" value="DNA breaking-rejoining enzymes"/>
    <property type="match status" value="1"/>
</dbReference>
<dbReference type="GO" id="GO:0006310">
    <property type="term" value="P:DNA recombination"/>
    <property type="evidence" value="ECO:0007669"/>
    <property type="project" value="UniProtKB-KW"/>
</dbReference>
<evidence type="ECO:0000256" key="2">
    <source>
        <dbReference type="ARBA" id="ARBA00008857"/>
    </source>
</evidence>
<evidence type="ECO:0000259" key="8">
    <source>
        <dbReference type="PROSITE" id="PS51900"/>
    </source>
</evidence>
<comment type="caution">
    <text evidence="9">The sequence shown here is derived from an EMBL/GenBank/DDBJ whole genome shotgun (WGS) entry which is preliminary data.</text>
</comment>
<dbReference type="EMBL" id="QSIQ01000008">
    <property type="protein sequence ID" value="RHD04018.1"/>
    <property type="molecule type" value="Genomic_DNA"/>
</dbReference>
<dbReference type="PROSITE" id="PS51900">
    <property type="entry name" value="CB"/>
    <property type="match status" value="1"/>
</dbReference>
<sequence>MRKRGTMNNDLKTEEMCENWLIQQKAKIKKSTYANYCYLIRKLIEPKLGEIDVMKLKKAYLEQLVLDLQEREYADSTIYSALRVLKTILRKNAVQNDNYEEMIHHCYLTVHRLESKVLLEDESACIKEYLLQKNDTYALGILLCRSTGIRIGELCGLKWEDIHLDTGIFEIKRTVSRIQNDNYREGLSKTMLYIRTPKSFSSIRTIPIPDFLKNCLKEKRKPEDCYFLTGTTRCTEPRNVQKHFKTILKHCNLSDYNFHSLRHGFASSCLESGVECKTVSSILGHSSTQITMDLYVHATLKQKAKCVNMF</sequence>
<dbReference type="AlphaFoldDB" id="A0A396AJC5"/>
<dbReference type="Gene3D" id="1.10.443.10">
    <property type="entry name" value="Intergrase catalytic core"/>
    <property type="match status" value="1"/>
</dbReference>
<organism evidence="9 10">
    <name type="scientific">Roseburia inulinivorans</name>
    <dbReference type="NCBI Taxonomy" id="360807"/>
    <lineage>
        <taxon>Bacteria</taxon>
        <taxon>Bacillati</taxon>
        <taxon>Bacillota</taxon>
        <taxon>Clostridia</taxon>
        <taxon>Lachnospirales</taxon>
        <taxon>Lachnospiraceae</taxon>
        <taxon>Roseburia</taxon>
    </lineage>
</organism>
<dbReference type="InterPro" id="IPR013762">
    <property type="entry name" value="Integrase-like_cat_sf"/>
</dbReference>
<dbReference type="InterPro" id="IPR010998">
    <property type="entry name" value="Integrase_recombinase_N"/>
</dbReference>
<dbReference type="InterPro" id="IPR002104">
    <property type="entry name" value="Integrase_catalytic"/>
</dbReference>
<reference evidence="9 10" key="1">
    <citation type="submission" date="2018-08" db="EMBL/GenBank/DDBJ databases">
        <title>A genome reference for cultivated species of the human gut microbiota.</title>
        <authorList>
            <person name="Zou Y."/>
            <person name="Xue W."/>
            <person name="Luo G."/>
        </authorList>
    </citation>
    <scope>NUCLEOTIDE SEQUENCE [LARGE SCALE GENOMIC DNA]</scope>
    <source>
        <strain evidence="9 10">AM32-8LB</strain>
    </source>
</reference>
<gene>
    <name evidence="9" type="ORF">DW813_06535</name>
</gene>
<dbReference type="Proteomes" id="UP000266391">
    <property type="component" value="Unassembled WGS sequence"/>
</dbReference>
<evidence type="ECO:0000313" key="10">
    <source>
        <dbReference type="Proteomes" id="UP000266391"/>
    </source>
</evidence>
<evidence type="ECO:0000256" key="1">
    <source>
        <dbReference type="ARBA" id="ARBA00003283"/>
    </source>
</evidence>
<evidence type="ECO:0000259" key="7">
    <source>
        <dbReference type="PROSITE" id="PS51898"/>
    </source>
</evidence>
<keyword evidence="4 6" id="KW-0238">DNA-binding</keyword>
<accession>A0A396AJC5</accession>
<protein>
    <submittedName>
        <fullName evidence="9">Site-specific integrase</fullName>
    </submittedName>
</protein>
<evidence type="ECO:0000256" key="5">
    <source>
        <dbReference type="ARBA" id="ARBA00023172"/>
    </source>
</evidence>
<dbReference type="CDD" id="cd01189">
    <property type="entry name" value="INT_ICEBs1_C_like"/>
    <property type="match status" value="1"/>
</dbReference>
<evidence type="ECO:0000256" key="3">
    <source>
        <dbReference type="ARBA" id="ARBA00022908"/>
    </source>
</evidence>
<keyword evidence="3" id="KW-0229">DNA integration</keyword>
<dbReference type="InterPro" id="IPR011010">
    <property type="entry name" value="DNA_brk_join_enz"/>
</dbReference>
<dbReference type="Gene3D" id="1.10.150.130">
    <property type="match status" value="1"/>
</dbReference>
<dbReference type="GO" id="GO:0003677">
    <property type="term" value="F:DNA binding"/>
    <property type="evidence" value="ECO:0007669"/>
    <property type="project" value="UniProtKB-UniRule"/>
</dbReference>
<dbReference type="InterPro" id="IPR044068">
    <property type="entry name" value="CB"/>
</dbReference>
<dbReference type="PROSITE" id="PS51898">
    <property type="entry name" value="TYR_RECOMBINASE"/>
    <property type="match status" value="1"/>
</dbReference>
<dbReference type="InterPro" id="IPR050090">
    <property type="entry name" value="Tyrosine_recombinase_XerCD"/>
</dbReference>
<feature type="domain" description="Tyr recombinase" evidence="7">
    <location>
        <begin position="113"/>
        <end position="308"/>
    </location>
</feature>
<comment type="similarity">
    <text evidence="2">Belongs to the 'phage' integrase family.</text>
</comment>
<name>A0A396AJC5_9FIRM</name>
<comment type="function">
    <text evidence="1">Site-specific tyrosine recombinase, which acts by catalyzing the cutting and rejoining of the recombining DNA molecules.</text>
</comment>
<evidence type="ECO:0000256" key="6">
    <source>
        <dbReference type="PROSITE-ProRule" id="PRU01248"/>
    </source>
</evidence>
<dbReference type="Pfam" id="PF14659">
    <property type="entry name" value="Phage_int_SAM_3"/>
    <property type="match status" value="1"/>
</dbReference>
<dbReference type="PANTHER" id="PTHR30349">
    <property type="entry name" value="PHAGE INTEGRASE-RELATED"/>
    <property type="match status" value="1"/>
</dbReference>